<comment type="caution">
    <text evidence="9">The sequence shown here is derived from an EMBL/GenBank/DDBJ whole genome shotgun (WGS) entry which is preliminary data.</text>
</comment>
<dbReference type="InterPro" id="IPR003369">
    <property type="entry name" value="TatA/B/E"/>
</dbReference>
<keyword evidence="6" id="KW-0811">Translocation</keyword>
<name>A0A370CJ13_9COXI</name>
<evidence type="ECO:0000313" key="10">
    <source>
        <dbReference type="Proteomes" id="UP000226429"/>
    </source>
</evidence>
<keyword evidence="5 8" id="KW-1133">Transmembrane helix</keyword>
<gene>
    <name evidence="9" type="ORF">CFE62_003385</name>
</gene>
<evidence type="ECO:0000256" key="7">
    <source>
        <dbReference type="ARBA" id="ARBA00023136"/>
    </source>
</evidence>
<evidence type="ECO:0008006" key="11">
    <source>
        <dbReference type="Google" id="ProtNLM"/>
    </source>
</evidence>
<dbReference type="GO" id="GO:0015031">
    <property type="term" value="P:protein transport"/>
    <property type="evidence" value="ECO:0007669"/>
    <property type="project" value="UniProtKB-KW"/>
</dbReference>
<evidence type="ECO:0000256" key="2">
    <source>
        <dbReference type="ARBA" id="ARBA00022448"/>
    </source>
</evidence>
<keyword evidence="10" id="KW-1185">Reference proteome</keyword>
<dbReference type="Gene3D" id="1.20.5.3310">
    <property type="match status" value="1"/>
</dbReference>
<dbReference type="EMBL" id="NMOS02000007">
    <property type="protein sequence ID" value="RDH40550.1"/>
    <property type="molecule type" value="Genomic_DNA"/>
</dbReference>
<feature type="transmembrane region" description="Helical" evidence="8">
    <location>
        <begin position="6"/>
        <end position="24"/>
    </location>
</feature>
<evidence type="ECO:0000256" key="4">
    <source>
        <dbReference type="ARBA" id="ARBA00022927"/>
    </source>
</evidence>
<dbReference type="Proteomes" id="UP000226429">
    <property type="component" value="Unassembled WGS sequence"/>
</dbReference>
<evidence type="ECO:0000256" key="3">
    <source>
        <dbReference type="ARBA" id="ARBA00022692"/>
    </source>
</evidence>
<evidence type="ECO:0000256" key="6">
    <source>
        <dbReference type="ARBA" id="ARBA00023010"/>
    </source>
</evidence>
<protein>
    <recommendedName>
        <fullName evidence="11">Twin-arginine translocase TatA/TatE family subunit</fullName>
    </recommendedName>
</protein>
<evidence type="ECO:0000256" key="5">
    <source>
        <dbReference type="ARBA" id="ARBA00022989"/>
    </source>
</evidence>
<accession>A0A370CJ13</accession>
<keyword evidence="3 8" id="KW-0812">Transmembrane</keyword>
<dbReference type="GO" id="GO:0016020">
    <property type="term" value="C:membrane"/>
    <property type="evidence" value="ECO:0007669"/>
    <property type="project" value="UniProtKB-ARBA"/>
</dbReference>
<proteinExistence type="predicted"/>
<evidence type="ECO:0000256" key="1">
    <source>
        <dbReference type="ARBA" id="ARBA00004167"/>
    </source>
</evidence>
<reference evidence="9 10" key="2">
    <citation type="journal article" date="2018" name="J. Invertebr. Pathol.">
        <title>'Candidatus Aquirickettsiella gammari' (Gammaproteobacteria: Legionellales: Coxiellaceae): A bacterial pathogen of the freshwater crustacean Gammarus fossarum (Malacostraca: Amphipoda).</title>
        <authorList>
            <person name="Bojko J."/>
            <person name="Dunn A.M."/>
            <person name="Stebbing P.D."/>
            <person name="van Aerle R."/>
            <person name="Bacela-Spychalska K."/>
            <person name="Bean T.P."/>
            <person name="Urrutia A."/>
            <person name="Stentiford G.D."/>
        </authorList>
    </citation>
    <scope>NUCLEOTIDE SEQUENCE [LARGE SCALE GENOMIC DNA]</scope>
    <source>
        <strain evidence="9">RA15029</strain>
    </source>
</reference>
<reference evidence="9 10" key="1">
    <citation type="journal article" date="2017" name="Int. J. Syst. Evol. Microbiol.">
        <title>Aquarickettsiella crustaci n. gen. n. sp. (Gammaproteobacteria: Legionellales: Coxiellaceae); a bacterial pathogen of the freshwater crustacean: Gammarus fossarum (Malacostraca: Amphipoda).</title>
        <authorList>
            <person name="Bojko J."/>
            <person name="Dunn A.M."/>
            <person name="Stebbing P.D."/>
            <person name="Van Aerle R."/>
            <person name="Bacela-Spychalska K."/>
            <person name="Bean T.P."/>
            <person name="Stentiford G.D."/>
        </authorList>
    </citation>
    <scope>NUCLEOTIDE SEQUENCE [LARGE SCALE GENOMIC DNA]</scope>
    <source>
        <strain evidence="9">RA15029</strain>
    </source>
</reference>
<organism evidence="9 10">
    <name type="scientific">Candidatus Aquirickettsiella gammari</name>
    <dbReference type="NCBI Taxonomy" id="2016198"/>
    <lineage>
        <taxon>Bacteria</taxon>
        <taxon>Pseudomonadati</taxon>
        <taxon>Pseudomonadota</taxon>
        <taxon>Gammaproteobacteria</taxon>
        <taxon>Legionellales</taxon>
        <taxon>Coxiellaceae</taxon>
        <taxon>Candidatus Aquirickettsiella</taxon>
    </lineage>
</organism>
<dbReference type="AlphaFoldDB" id="A0A370CJ13"/>
<comment type="subcellular location">
    <subcellularLocation>
        <location evidence="1">Membrane</location>
        <topology evidence="1">Single-pass membrane protein</topology>
    </subcellularLocation>
</comment>
<sequence>MFMGFYGLNLASCLIIFLIALLLFGPKYLHTILKDLNASLRYLTKYLSRRDKKQLDDDKPQVEKDITGG</sequence>
<keyword evidence="4" id="KW-0653">Protein transport</keyword>
<dbReference type="Pfam" id="PF02416">
    <property type="entry name" value="TatA_B_E"/>
    <property type="match status" value="1"/>
</dbReference>
<evidence type="ECO:0000313" key="9">
    <source>
        <dbReference type="EMBL" id="RDH40550.1"/>
    </source>
</evidence>
<keyword evidence="7 8" id="KW-0472">Membrane</keyword>
<keyword evidence="2" id="KW-0813">Transport</keyword>
<evidence type="ECO:0000256" key="8">
    <source>
        <dbReference type="SAM" id="Phobius"/>
    </source>
</evidence>